<dbReference type="EMBL" id="FN596502">
    <property type="protein sequence ID" value="CCB60274.1"/>
    <property type="molecule type" value="Genomic_DNA"/>
</dbReference>
<gene>
    <name evidence="1" type="ordered locus">VIT_07s0005g06280</name>
</gene>
<evidence type="ECO:0000313" key="2">
    <source>
        <dbReference type="Proteomes" id="UP000009183"/>
    </source>
</evidence>
<reference evidence="2" key="1">
    <citation type="journal article" date="2007" name="Nature">
        <title>The grapevine genome sequence suggests ancestral hexaploidization in major angiosperm phyla.</title>
        <authorList>
            <consortium name="The French-Italian Public Consortium for Grapevine Genome Characterization."/>
            <person name="Jaillon O."/>
            <person name="Aury J.-M."/>
            <person name="Noel B."/>
            <person name="Policriti A."/>
            <person name="Clepet C."/>
            <person name="Casagrande A."/>
            <person name="Choisne N."/>
            <person name="Aubourg S."/>
            <person name="Vitulo N."/>
            <person name="Jubin C."/>
            <person name="Vezzi A."/>
            <person name="Legeai F."/>
            <person name="Hugueney P."/>
            <person name="Dasilva C."/>
            <person name="Horner D."/>
            <person name="Mica E."/>
            <person name="Jublot D."/>
            <person name="Poulain J."/>
            <person name="Bruyere C."/>
            <person name="Billault A."/>
            <person name="Segurens B."/>
            <person name="Gouyvenoux M."/>
            <person name="Ugarte E."/>
            <person name="Cattonaro F."/>
            <person name="Anthouard V."/>
            <person name="Vico V."/>
            <person name="Del Fabbro C."/>
            <person name="Alaux M."/>
            <person name="Di Gaspero G."/>
            <person name="Dumas V."/>
            <person name="Felice N."/>
            <person name="Paillard S."/>
            <person name="Juman I."/>
            <person name="Moroldo M."/>
            <person name="Scalabrin S."/>
            <person name="Canaguier A."/>
            <person name="Le Clainche I."/>
            <person name="Malacrida G."/>
            <person name="Durand E."/>
            <person name="Pesole G."/>
            <person name="Laucou V."/>
            <person name="Chatelet P."/>
            <person name="Merdinoglu D."/>
            <person name="Delledonne M."/>
            <person name="Pezzotti M."/>
            <person name="Lecharny A."/>
            <person name="Scarpelli C."/>
            <person name="Artiguenave F."/>
            <person name="Pe M.E."/>
            <person name="Valle G."/>
            <person name="Morgante M."/>
            <person name="Caboche M."/>
            <person name="Adam-Blondon A.-F."/>
            <person name="Weissenbach J."/>
            <person name="Quetier F."/>
            <person name="Wincker P."/>
        </authorList>
    </citation>
    <scope>NUCLEOTIDE SEQUENCE [LARGE SCALE GENOMIC DNA]</scope>
    <source>
        <strain evidence="2">cv. Pinot noir / PN40024</strain>
    </source>
</reference>
<evidence type="ECO:0000313" key="1">
    <source>
        <dbReference type="EMBL" id="CCB60274.1"/>
    </source>
</evidence>
<dbReference type="Proteomes" id="UP000009183">
    <property type="component" value="Chromosome 7"/>
</dbReference>
<proteinExistence type="predicted"/>
<dbReference type="AlphaFoldDB" id="F6I008"/>
<dbReference type="HOGENOM" id="CLU_3431155_0_0_1"/>
<organism evidence="1 2">
    <name type="scientific">Vitis vinifera</name>
    <name type="common">Grape</name>
    <dbReference type="NCBI Taxonomy" id="29760"/>
    <lineage>
        <taxon>Eukaryota</taxon>
        <taxon>Viridiplantae</taxon>
        <taxon>Streptophyta</taxon>
        <taxon>Embryophyta</taxon>
        <taxon>Tracheophyta</taxon>
        <taxon>Spermatophyta</taxon>
        <taxon>Magnoliopsida</taxon>
        <taxon>eudicotyledons</taxon>
        <taxon>Gunneridae</taxon>
        <taxon>Pentapetalae</taxon>
        <taxon>rosids</taxon>
        <taxon>Vitales</taxon>
        <taxon>Vitaceae</taxon>
        <taxon>Viteae</taxon>
        <taxon>Vitis</taxon>
    </lineage>
</organism>
<protein>
    <submittedName>
        <fullName evidence="1">Uncharacterized protein</fullName>
    </submittedName>
</protein>
<dbReference type="InParanoid" id="F6I008"/>
<sequence length="18" mass="1879">MGAGEKAVKIFSKDIGEV</sequence>
<keyword evidence="2" id="KW-1185">Reference proteome</keyword>
<name>F6I008_VITVI</name>
<accession>F6I008</accession>